<reference evidence="2 3" key="1">
    <citation type="submission" date="2021-01" db="EMBL/GenBank/DDBJ databases">
        <title>Sequencing the genomes of 1000 actinobacteria strains.</title>
        <authorList>
            <person name="Klenk H.-P."/>
        </authorList>
    </citation>
    <scope>NUCLEOTIDE SEQUENCE [LARGE SCALE GENOMIC DNA]</scope>
    <source>
        <strain evidence="2 3">DSM 13057</strain>
    </source>
</reference>
<keyword evidence="3" id="KW-1185">Reference proteome</keyword>
<dbReference type="Pfam" id="PF07883">
    <property type="entry name" value="Cupin_2"/>
    <property type="match status" value="1"/>
</dbReference>
<dbReference type="InterPro" id="IPR014710">
    <property type="entry name" value="RmlC-like_jellyroll"/>
</dbReference>
<dbReference type="CDD" id="cd02209">
    <property type="entry name" value="cupin_XRE_C"/>
    <property type="match status" value="1"/>
</dbReference>
<organism evidence="2 3">
    <name type="scientific">Subtercola frigoramans</name>
    <dbReference type="NCBI Taxonomy" id="120298"/>
    <lineage>
        <taxon>Bacteria</taxon>
        <taxon>Bacillati</taxon>
        <taxon>Actinomycetota</taxon>
        <taxon>Actinomycetes</taxon>
        <taxon>Micrococcales</taxon>
        <taxon>Microbacteriaceae</taxon>
        <taxon>Subtercola</taxon>
    </lineage>
</organism>
<dbReference type="Gene3D" id="2.60.120.10">
    <property type="entry name" value="Jelly Rolls"/>
    <property type="match status" value="1"/>
</dbReference>
<accession>A0ABS2L739</accession>
<feature type="domain" description="Cupin type-2" evidence="1">
    <location>
        <begin position="84"/>
        <end position="144"/>
    </location>
</feature>
<name>A0ABS2L739_9MICO</name>
<dbReference type="InterPro" id="IPR013096">
    <property type="entry name" value="Cupin_2"/>
</dbReference>
<gene>
    <name evidence="2" type="ORF">JOE66_002550</name>
</gene>
<dbReference type="EMBL" id="JAFBBU010000001">
    <property type="protein sequence ID" value="MBM7472916.1"/>
    <property type="molecule type" value="Genomic_DNA"/>
</dbReference>
<proteinExistence type="predicted"/>
<comment type="caution">
    <text evidence="2">The sequence shown here is derived from an EMBL/GenBank/DDBJ whole genome shotgun (WGS) entry which is preliminary data.</text>
</comment>
<dbReference type="SUPFAM" id="SSF51182">
    <property type="entry name" value="RmlC-like cupins"/>
    <property type="match status" value="1"/>
</dbReference>
<dbReference type="Proteomes" id="UP000776164">
    <property type="component" value="Unassembled WGS sequence"/>
</dbReference>
<evidence type="ECO:0000313" key="2">
    <source>
        <dbReference type="EMBL" id="MBM7472916.1"/>
    </source>
</evidence>
<dbReference type="InterPro" id="IPR011051">
    <property type="entry name" value="RmlC_Cupin_sf"/>
</dbReference>
<protein>
    <submittedName>
        <fullName evidence="2">Quercetin dioxygenase-like cupin family protein</fullName>
    </submittedName>
</protein>
<evidence type="ECO:0000259" key="1">
    <source>
        <dbReference type="Pfam" id="PF07883"/>
    </source>
</evidence>
<evidence type="ECO:0000313" key="3">
    <source>
        <dbReference type="Proteomes" id="UP000776164"/>
    </source>
</evidence>
<sequence length="192" mass="20718">MSSLERIARALETSQLDLLAGAADVSRIREVRADAGVHTDRCGAIVIRSNEGTTGPYAEGEGRLLVDGTAKFQPMEFRGANTSFGDYYRHAEDEFVTVVDGTIIVDLGETGIHELRAGDSLYYTGGTSHRWRSGDGQPYRLFIVKQRFVPADTIAPARTTVWSTESTAAHFSKTNDVPVATVIASALPAGAR</sequence>